<evidence type="ECO:0000313" key="3">
    <source>
        <dbReference type="RefSeq" id="XP_065648055.1"/>
    </source>
</evidence>
<gene>
    <name evidence="3" type="primary">LOC136077830</name>
</gene>
<dbReference type="RefSeq" id="XP_065648055.1">
    <property type="nucleotide sequence ID" value="XM_065791983.1"/>
</dbReference>
<evidence type="ECO:0000313" key="2">
    <source>
        <dbReference type="Proteomes" id="UP001652625"/>
    </source>
</evidence>
<protein>
    <submittedName>
        <fullName evidence="3">Uncharacterized protein LOC136077830</fullName>
    </submittedName>
</protein>
<organism evidence="2 3">
    <name type="scientific">Hydra vulgaris</name>
    <name type="common">Hydra</name>
    <name type="synonym">Hydra attenuata</name>
    <dbReference type="NCBI Taxonomy" id="6087"/>
    <lineage>
        <taxon>Eukaryota</taxon>
        <taxon>Metazoa</taxon>
        <taxon>Cnidaria</taxon>
        <taxon>Hydrozoa</taxon>
        <taxon>Hydroidolina</taxon>
        <taxon>Anthoathecata</taxon>
        <taxon>Aplanulata</taxon>
        <taxon>Hydridae</taxon>
        <taxon>Hydra</taxon>
    </lineage>
</organism>
<accession>A0ABM4BGD1</accession>
<keyword evidence="2" id="KW-1185">Reference proteome</keyword>
<dbReference type="Proteomes" id="UP001652625">
    <property type="component" value="Chromosome 03"/>
</dbReference>
<feature type="region of interest" description="Disordered" evidence="1">
    <location>
        <begin position="124"/>
        <end position="146"/>
    </location>
</feature>
<dbReference type="GeneID" id="136077830"/>
<sequence>MDTHTARENYKKILFTPEINFSDTPENSTDKQLTSQIASEYNNESPEIVSQQIEFSTSRSPMFGDMSPSARTRRQSSTDRGIGLTSTPMRKRSSSSKKVCSSSRSPVFGERSPVICRELSPTAKGIGLTLPPKEARNSPCVKGVPI</sequence>
<proteinExistence type="predicted"/>
<feature type="compositionally biased region" description="Polar residues" evidence="1">
    <location>
        <begin position="40"/>
        <end position="60"/>
    </location>
</feature>
<reference evidence="3" key="1">
    <citation type="submission" date="2025-08" db="UniProtKB">
        <authorList>
            <consortium name="RefSeq"/>
        </authorList>
    </citation>
    <scope>IDENTIFICATION</scope>
</reference>
<evidence type="ECO:0000256" key="1">
    <source>
        <dbReference type="SAM" id="MobiDB-lite"/>
    </source>
</evidence>
<feature type="region of interest" description="Disordered" evidence="1">
    <location>
        <begin position="40"/>
        <end position="108"/>
    </location>
</feature>
<feature type="compositionally biased region" description="Low complexity" evidence="1">
    <location>
        <begin position="96"/>
        <end position="105"/>
    </location>
</feature>
<name>A0ABM4BGD1_HYDVU</name>